<evidence type="ECO:0000313" key="1">
    <source>
        <dbReference type="EMBL" id="KAB2101982.1"/>
    </source>
</evidence>
<comment type="caution">
    <text evidence="1">The sequence shown here is derived from an EMBL/GenBank/DDBJ whole genome shotgun (WGS) entry which is preliminary data.</text>
</comment>
<sequence length="148" mass="17032">MLNGAPENRPFAELTPAERRPYFAASFNEALLAKITAPLQEAVDIRRAFEQENGRWFDIYRELYISAAETAWATAKWDILYEGYYPPFNRSLLYANVRDGMQCFQDRPVQGTIPVLQSVFGTVSNRVARTFNPAIVRPRNEAAWRAPW</sequence>
<dbReference type="EMBL" id="PDWZ02000010">
    <property type="protein sequence ID" value="KAB2101982.1"/>
    <property type="molecule type" value="Genomic_DNA"/>
</dbReference>
<dbReference type="Proteomes" id="UP000293547">
    <property type="component" value="Unassembled WGS sequence"/>
</dbReference>
<name>A0ACB6FC43_9PLEO</name>
<organism evidence="1 2">
    <name type="scientific">Alternaria gaisen</name>
    <dbReference type="NCBI Taxonomy" id="167740"/>
    <lineage>
        <taxon>Eukaryota</taxon>
        <taxon>Fungi</taxon>
        <taxon>Dikarya</taxon>
        <taxon>Ascomycota</taxon>
        <taxon>Pezizomycotina</taxon>
        <taxon>Dothideomycetes</taxon>
        <taxon>Pleosporomycetidae</taxon>
        <taxon>Pleosporales</taxon>
        <taxon>Pleosporineae</taxon>
        <taxon>Pleosporaceae</taxon>
        <taxon>Alternaria</taxon>
        <taxon>Alternaria sect. Alternaria</taxon>
    </lineage>
</organism>
<reference evidence="1 2" key="1">
    <citation type="journal article" date="2019" name="bioRxiv">
        <title>Genomics, evolutionary history and diagnostics of the Alternaria alternata species group including apple and Asian pear pathotypes.</title>
        <authorList>
            <person name="Armitage A.D."/>
            <person name="Cockerton H.M."/>
            <person name="Sreenivasaprasad S."/>
            <person name="Woodhall J.W."/>
            <person name="Lane C.R."/>
            <person name="Harrison R.J."/>
            <person name="Clarkson J.P."/>
        </authorList>
    </citation>
    <scope>NUCLEOTIDE SEQUENCE [LARGE SCALE GENOMIC DNA]</scope>
    <source>
        <strain evidence="1 2">FERA 650</strain>
    </source>
</reference>
<protein>
    <submittedName>
        <fullName evidence="1">Uncharacterized protein</fullName>
    </submittedName>
</protein>
<proteinExistence type="predicted"/>
<accession>A0ACB6FC43</accession>
<gene>
    <name evidence="1" type="ORF">AG0111_0g9570</name>
</gene>
<keyword evidence="2" id="KW-1185">Reference proteome</keyword>
<evidence type="ECO:0000313" key="2">
    <source>
        <dbReference type="Proteomes" id="UP000293547"/>
    </source>
</evidence>